<keyword evidence="4" id="KW-0862">Zinc</keyword>
<evidence type="ECO:0000256" key="5">
    <source>
        <dbReference type="ARBA" id="ARBA00023285"/>
    </source>
</evidence>
<name>A0ABV0BV77_9SPHI</name>
<keyword evidence="2" id="KW-0479">Metal-binding</keyword>
<evidence type="ECO:0000256" key="2">
    <source>
        <dbReference type="ARBA" id="ARBA00022723"/>
    </source>
</evidence>
<comment type="caution">
    <text evidence="7">The sequence shown here is derived from an EMBL/GenBank/DDBJ whole genome shotgun (WGS) entry which is preliminary data.</text>
</comment>
<feature type="domain" description="Peptidase M20 dimerisation" evidence="6">
    <location>
        <begin position="169"/>
        <end position="269"/>
    </location>
</feature>
<dbReference type="Pfam" id="PF07687">
    <property type="entry name" value="M20_dimer"/>
    <property type="match status" value="1"/>
</dbReference>
<reference evidence="7 8" key="1">
    <citation type="submission" date="2024-04" db="EMBL/GenBank/DDBJ databases">
        <title>WGS of bacteria from Torrens River.</title>
        <authorList>
            <person name="Wyrsch E.R."/>
            <person name="Drigo B."/>
        </authorList>
    </citation>
    <scope>NUCLEOTIDE SEQUENCE [LARGE SCALE GENOMIC DNA]</scope>
    <source>
        <strain evidence="7 8">TWI391</strain>
    </source>
</reference>
<evidence type="ECO:0000256" key="4">
    <source>
        <dbReference type="ARBA" id="ARBA00022833"/>
    </source>
</evidence>
<dbReference type="RefSeq" id="WP_183916268.1">
    <property type="nucleotide sequence ID" value="NZ_JBDJLH010000004.1"/>
</dbReference>
<protein>
    <submittedName>
        <fullName evidence="7">M20 family metallo-hydrolase</fullName>
    </submittedName>
</protein>
<evidence type="ECO:0000259" key="6">
    <source>
        <dbReference type="Pfam" id="PF07687"/>
    </source>
</evidence>
<dbReference type="PROSITE" id="PS00758">
    <property type="entry name" value="ARGE_DAPE_CPG2_1"/>
    <property type="match status" value="1"/>
</dbReference>
<dbReference type="Pfam" id="PF01546">
    <property type="entry name" value="Peptidase_M20"/>
    <property type="match status" value="1"/>
</dbReference>
<comment type="cofactor">
    <cofactor evidence="1">
        <name>Zn(2+)</name>
        <dbReference type="ChEBI" id="CHEBI:29105"/>
    </cofactor>
</comment>
<dbReference type="Proteomes" id="UP001409291">
    <property type="component" value="Unassembled WGS sequence"/>
</dbReference>
<dbReference type="Gene3D" id="3.30.70.360">
    <property type="match status" value="1"/>
</dbReference>
<dbReference type="EMBL" id="JBDJNQ010000003">
    <property type="protein sequence ID" value="MEN5377454.1"/>
    <property type="molecule type" value="Genomic_DNA"/>
</dbReference>
<dbReference type="PANTHER" id="PTHR43808:SF31">
    <property type="entry name" value="N-ACETYL-L-CITRULLINE DEACETYLASE"/>
    <property type="match status" value="1"/>
</dbReference>
<keyword evidence="8" id="KW-1185">Reference proteome</keyword>
<evidence type="ECO:0000256" key="3">
    <source>
        <dbReference type="ARBA" id="ARBA00022801"/>
    </source>
</evidence>
<dbReference type="SUPFAM" id="SSF53187">
    <property type="entry name" value="Zn-dependent exopeptidases"/>
    <property type="match status" value="1"/>
</dbReference>
<dbReference type="Gene3D" id="3.40.630.10">
    <property type="entry name" value="Zn peptidases"/>
    <property type="match status" value="1"/>
</dbReference>
<evidence type="ECO:0000313" key="8">
    <source>
        <dbReference type="Proteomes" id="UP001409291"/>
    </source>
</evidence>
<keyword evidence="5" id="KW-0170">Cobalt</keyword>
<dbReference type="CDD" id="cd05651">
    <property type="entry name" value="M20_ArgE_DapE-like"/>
    <property type="match status" value="1"/>
</dbReference>
<dbReference type="InterPro" id="IPR036264">
    <property type="entry name" value="Bact_exopeptidase_dim_dom"/>
</dbReference>
<sequence length="354" mass="39301">MNNRVELFEESLALLKSLIRTPSFSREEEETATIIAQFFTAKGIVPYRKANNIWVYNKWYSTDKPTILLNSHHDTVKPNTGYTRDPFSPDIVDGKLYGLGSNDAGGCLVSLIATFLHFYEDKDLKYNFCLAATAEEEISGKCGIESIVSDLGTLDFAIVGEPTLMDLAISEKGLMVLDCTAHGISGHAARDEGENALYNALADIEWFRSYQFERESNKLGPIKMSVTMIQCGVQHNVVPATCDYVVDVRTTDAYSNEETLEIIKLHVQSDVHARSTRLNSSSIPEDHPLVLSGVSLGKKTYGSPTMSDQALLRIPSVKLGPGFSGRSHMADEFIFLDEIRKGIDDYINILEKII</sequence>
<evidence type="ECO:0000256" key="1">
    <source>
        <dbReference type="ARBA" id="ARBA00001947"/>
    </source>
</evidence>
<organism evidence="7 8">
    <name type="scientific">Sphingobacterium kitahiroshimense</name>
    <dbReference type="NCBI Taxonomy" id="470446"/>
    <lineage>
        <taxon>Bacteria</taxon>
        <taxon>Pseudomonadati</taxon>
        <taxon>Bacteroidota</taxon>
        <taxon>Sphingobacteriia</taxon>
        <taxon>Sphingobacteriales</taxon>
        <taxon>Sphingobacteriaceae</taxon>
        <taxon>Sphingobacterium</taxon>
    </lineage>
</organism>
<dbReference type="SUPFAM" id="SSF55031">
    <property type="entry name" value="Bacterial exopeptidase dimerisation domain"/>
    <property type="match status" value="1"/>
</dbReference>
<dbReference type="InterPro" id="IPR001261">
    <property type="entry name" value="ArgE/DapE_CS"/>
</dbReference>
<dbReference type="InterPro" id="IPR011650">
    <property type="entry name" value="Peptidase_M20_dimer"/>
</dbReference>
<accession>A0ABV0BV77</accession>
<keyword evidence="3" id="KW-0378">Hydrolase</keyword>
<gene>
    <name evidence="7" type="ORF">ABE541_09295</name>
</gene>
<proteinExistence type="predicted"/>
<dbReference type="InterPro" id="IPR050072">
    <property type="entry name" value="Peptidase_M20A"/>
</dbReference>
<evidence type="ECO:0000313" key="7">
    <source>
        <dbReference type="EMBL" id="MEN5377454.1"/>
    </source>
</evidence>
<dbReference type="InterPro" id="IPR002933">
    <property type="entry name" value="Peptidase_M20"/>
</dbReference>
<dbReference type="PANTHER" id="PTHR43808">
    <property type="entry name" value="ACETYLORNITHINE DEACETYLASE"/>
    <property type="match status" value="1"/>
</dbReference>